<dbReference type="PROSITE" id="PS00086">
    <property type="entry name" value="CYTOCHROME_P450"/>
    <property type="match status" value="1"/>
</dbReference>
<evidence type="ECO:0000256" key="3">
    <source>
        <dbReference type="ARBA" id="ARBA00022723"/>
    </source>
</evidence>
<evidence type="ECO:0000256" key="1">
    <source>
        <dbReference type="ARBA" id="ARBA00010617"/>
    </source>
</evidence>
<reference evidence="7" key="1">
    <citation type="submission" date="2020-04" db="EMBL/GenBank/DDBJ databases">
        <authorList>
            <person name="Chiriac C."/>
            <person name="Salcher M."/>
            <person name="Ghai R."/>
            <person name="Kavagutti S V."/>
        </authorList>
    </citation>
    <scope>NUCLEOTIDE SEQUENCE</scope>
</reference>
<accession>A0A6J5NCR8</accession>
<organism evidence="7">
    <name type="scientific">uncultured Caudovirales phage</name>
    <dbReference type="NCBI Taxonomy" id="2100421"/>
    <lineage>
        <taxon>Viruses</taxon>
        <taxon>Duplodnaviria</taxon>
        <taxon>Heunggongvirae</taxon>
        <taxon>Uroviricota</taxon>
        <taxon>Caudoviricetes</taxon>
        <taxon>Peduoviridae</taxon>
        <taxon>Maltschvirus</taxon>
        <taxon>Maltschvirus maltsch</taxon>
    </lineage>
</organism>
<proteinExistence type="inferred from homology"/>
<dbReference type="InterPro" id="IPR036396">
    <property type="entry name" value="Cyt_P450_sf"/>
</dbReference>
<dbReference type="GO" id="GO:0004497">
    <property type="term" value="F:monooxygenase activity"/>
    <property type="evidence" value="ECO:0007669"/>
    <property type="project" value="UniProtKB-KW"/>
</dbReference>
<evidence type="ECO:0000256" key="4">
    <source>
        <dbReference type="ARBA" id="ARBA00023002"/>
    </source>
</evidence>
<dbReference type="EMBL" id="LR796639">
    <property type="protein sequence ID" value="CAB4156683.1"/>
    <property type="molecule type" value="Genomic_DNA"/>
</dbReference>
<keyword evidence="3" id="KW-0479">Metal-binding</keyword>
<evidence type="ECO:0000313" key="7">
    <source>
        <dbReference type="EMBL" id="CAB4156683.1"/>
    </source>
</evidence>
<dbReference type="SUPFAM" id="SSF48264">
    <property type="entry name" value="Cytochrome P450"/>
    <property type="match status" value="1"/>
</dbReference>
<evidence type="ECO:0000256" key="5">
    <source>
        <dbReference type="ARBA" id="ARBA00023004"/>
    </source>
</evidence>
<comment type="similarity">
    <text evidence="1">Belongs to the cytochrome P450 family.</text>
</comment>
<keyword evidence="6" id="KW-0503">Monooxygenase</keyword>
<keyword evidence="2" id="KW-0349">Heme</keyword>
<dbReference type="PRINTS" id="PR00359">
    <property type="entry name" value="BP450"/>
</dbReference>
<dbReference type="GO" id="GO:0005506">
    <property type="term" value="F:iron ion binding"/>
    <property type="evidence" value="ECO:0007669"/>
    <property type="project" value="InterPro"/>
</dbReference>
<keyword evidence="4" id="KW-0560">Oxidoreductase</keyword>
<name>A0A6J5NCR8_9CAUD</name>
<protein>
    <submittedName>
        <fullName evidence="7">CypX Cytochrome P450</fullName>
    </submittedName>
</protein>
<dbReference type="InterPro" id="IPR002397">
    <property type="entry name" value="Cyt_P450_B"/>
</dbReference>
<dbReference type="GO" id="GO:0020037">
    <property type="term" value="F:heme binding"/>
    <property type="evidence" value="ECO:0007669"/>
    <property type="project" value="InterPro"/>
</dbReference>
<gene>
    <name evidence="7" type="ORF">UFOVP658_105</name>
</gene>
<dbReference type="PANTHER" id="PTHR46696:SF1">
    <property type="entry name" value="CYTOCHROME P450 YJIB-RELATED"/>
    <property type="match status" value="1"/>
</dbReference>
<evidence type="ECO:0000256" key="6">
    <source>
        <dbReference type="ARBA" id="ARBA00023033"/>
    </source>
</evidence>
<evidence type="ECO:0000256" key="2">
    <source>
        <dbReference type="ARBA" id="ARBA00022617"/>
    </source>
</evidence>
<sequence>MDFFDKSFYNEPYEKFKYLRLNEPVCRDEKTNTYVLTKHEDVLFAFRNPEIFTSSLGARANSIPQPFMIDCDDPEHRVQRSIVERAFTPKKMQDYENWIRDFVNSSLSKCESGKSFDMVPVLLQPLPVWVIGKILGIPESDYSLLQKWGEAMVEGADGWENVTDEVVQAVLDWFEYFDKYAKSKTGEGSDIVSALLNAHTNEGKITYEQAQANSLALLVGGNETARYLLTNSLHSILTHHSCWEEIVSDQSIIPRIVEECVRFSTPVMSSIRHTTMDVRVSDSVIPKGAQVMLMLASANRDEDMFEWPDIFLTDRKNNQNLGFGFGIHYCIGASLAKMQLRIVLEEMSKMYPNATINGRVDTRMKASSFLRGIKNLEVIL</sequence>
<dbReference type="PANTHER" id="PTHR46696">
    <property type="entry name" value="P450, PUTATIVE (EUROFUNG)-RELATED"/>
    <property type="match status" value="1"/>
</dbReference>
<dbReference type="InterPro" id="IPR001128">
    <property type="entry name" value="Cyt_P450"/>
</dbReference>
<dbReference type="FunFam" id="1.10.630.10:FF:000018">
    <property type="entry name" value="Cytochrome P450 monooxygenase"/>
    <property type="match status" value="1"/>
</dbReference>
<dbReference type="Gene3D" id="1.10.630.10">
    <property type="entry name" value="Cytochrome P450"/>
    <property type="match status" value="1"/>
</dbReference>
<dbReference type="Pfam" id="PF00067">
    <property type="entry name" value="p450"/>
    <property type="match status" value="1"/>
</dbReference>
<keyword evidence="5" id="KW-0408">Iron</keyword>
<dbReference type="InterPro" id="IPR017972">
    <property type="entry name" value="Cyt_P450_CS"/>
</dbReference>
<dbReference type="GO" id="GO:0016705">
    <property type="term" value="F:oxidoreductase activity, acting on paired donors, with incorporation or reduction of molecular oxygen"/>
    <property type="evidence" value="ECO:0007669"/>
    <property type="project" value="InterPro"/>
</dbReference>